<dbReference type="AlphaFoldDB" id="M6VZV8"/>
<accession>M6VZV8</accession>
<organism evidence="1 2">
    <name type="scientific">Leptospira borgpetersenii serovar Pomona str. 200901868</name>
    <dbReference type="NCBI Taxonomy" id="1192866"/>
    <lineage>
        <taxon>Bacteria</taxon>
        <taxon>Pseudomonadati</taxon>
        <taxon>Spirochaetota</taxon>
        <taxon>Spirochaetia</taxon>
        <taxon>Leptospirales</taxon>
        <taxon>Leptospiraceae</taxon>
        <taxon>Leptospira</taxon>
    </lineage>
</organism>
<gene>
    <name evidence="1" type="ORF">LEP1GSC133_4455</name>
</gene>
<dbReference type="EMBL" id="AKWF02000118">
    <property type="protein sequence ID" value="EMO60711.1"/>
    <property type="molecule type" value="Genomic_DNA"/>
</dbReference>
<sequence length="124" mass="13204">MIPEAFETKAKGLIDPQILTFKHSGSLTDADVGKPCSITGDMVISLTANGAKFDGIIRSVEKAEVAVQIDGMFNQIPYEGSAPSFGPDTLVANTNGKLIKDSAGKRYLILSVDTAKKLVTFIKD</sequence>
<proteinExistence type="predicted"/>
<evidence type="ECO:0000313" key="1">
    <source>
        <dbReference type="EMBL" id="EMO60711.1"/>
    </source>
</evidence>
<comment type="caution">
    <text evidence="1">The sequence shown here is derived from an EMBL/GenBank/DDBJ whole genome shotgun (WGS) entry which is preliminary data.</text>
</comment>
<reference evidence="1 2" key="1">
    <citation type="submission" date="2013-01" db="EMBL/GenBank/DDBJ databases">
        <authorList>
            <person name="Harkins D.M."/>
            <person name="Durkin A.S."/>
            <person name="Brinkac L.M."/>
            <person name="Haft D.H."/>
            <person name="Selengut J.D."/>
            <person name="Sanka R."/>
            <person name="DePew J."/>
            <person name="Purushe J."/>
            <person name="Picardeau M."/>
            <person name="Werts C."/>
            <person name="Goarant C."/>
            <person name="Vinetz J.M."/>
            <person name="Sutton G.G."/>
            <person name="Nierman W.C."/>
            <person name="Fouts D.E."/>
        </authorList>
    </citation>
    <scope>NUCLEOTIDE SEQUENCE [LARGE SCALE GENOMIC DNA]</scope>
    <source>
        <strain evidence="1 2">200901868</strain>
    </source>
</reference>
<dbReference type="Proteomes" id="UP000012159">
    <property type="component" value="Unassembled WGS sequence"/>
</dbReference>
<name>M6VZV8_LEPBO</name>
<protein>
    <submittedName>
        <fullName evidence="1">Uncharacterized protein</fullName>
    </submittedName>
</protein>
<dbReference type="STRING" id="1192866.LEP1GSC133_4455"/>
<evidence type="ECO:0000313" key="2">
    <source>
        <dbReference type="Proteomes" id="UP000012159"/>
    </source>
</evidence>